<evidence type="ECO:0000256" key="38">
    <source>
        <dbReference type="ARBA" id="ARBA00058068"/>
    </source>
</evidence>
<keyword evidence="7" id="KW-0808">Transferase</keyword>
<comment type="caution">
    <text evidence="40">The sequence shown here is derived from an EMBL/GenBank/DDBJ whole genome shotgun (WGS) entry which is preliminary data.</text>
</comment>
<evidence type="ECO:0000256" key="21">
    <source>
        <dbReference type="ARBA" id="ARBA00043749"/>
    </source>
</evidence>
<comment type="catalytic activity">
    <reaction evidence="37">
        <text>N(omega),N('omega)-dimethyl-L-arginine + glyoxylate = 5-(3,3'-dimethylguanidino)-2-oxopentanoate + glycine</text>
        <dbReference type="Rhea" id="RHEA:77315"/>
        <dbReference type="ChEBI" id="CHEBI:36655"/>
        <dbReference type="ChEBI" id="CHEBI:57305"/>
        <dbReference type="ChEBI" id="CHEBI:197308"/>
        <dbReference type="ChEBI" id="CHEBI:197310"/>
    </reaction>
</comment>
<organism evidence="40 41">
    <name type="scientific">Stichopus japonicus</name>
    <name type="common">Sea cucumber</name>
    <dbReference type="NCBI Taxonomy" id="307972"/>
    <lineage>
        <taxon>Eukaryota</taxon>
        <taxon>Metazoa</taxon>
        <taxon>Echinodermata</taxon>
        <taxon>Eleutherozoa</taxon>
        <taxon>Echinozoa</taxon>
        <taxon>Holothuroidea</taxon>
        <taxon>Aspidochirotacea</taxon>
        <taxon>Aspidochirotida</taxon>
        <taxon>Stichopodidae</taxon>
        <taxon>Apostichopus</taxon>
    </lineage>
</organism>
<dbReference type="GO" id="GO:0005739">
    <property type="term" value="C:mitochondrion"/>
    <property type="evidence" value="ECO:0007669"/>
    <property type="project" value="UniProtKB-SubCell"/>
</dbReference>
<comment type="catalytic activity">
    <reaction evidence="11">
        <text>glyoxylate + L-alanine = glycine + pyruvate</text>
        <dbReference type="Rhea" id="RHEA:24248"/>
        <dbReference type="ChEBI" id="CHEBI:15361"/>
        <dbReference type="ChEBI" id="CHEBI:36655"/>
        <dbReference type="ChEBI" id="CHEBI:57305"/>
        <dbReference type="ChEBI" id="CHEBI:57972"/>
        <dbReference type="EC" id="2.6.1.44"/>
    </reaction>
    <physiologicalReaction direction="left-to-right" evidence="11">
        <dbReference type="Rhea" id="RHEA:24249"/>
    </physiologicalReaction>
</comment>
<comment type="catalytic activity">
    <reaction evidence="36">
        <text>oxaloacetate + L-alanine = L-aspartate + pyruvate</text>
        <dbReference type="Rhea" id="RHEA:77347"/>
        <dbReference type="ChEBI" id="CHEBI:15361"/>
        <dbReference type="ChEBI" id="CHEBI:16452"/>
        <dbReference type="ChEBI" id="CHEBI:29991"/>
        <dbReference type="ChEBI" id="CHEBI:57972"/>
    </reaction>
</comment>
<evidence type="ECO:0000256" key="31">
    <source>
        <dbReference type="ARBA" id="ARBA00047892"/>
    </source>
</evidence>
<reference evidence="40 41" key="1">
    <citation type="journal article" date="2017" name="PLoS Biol.">
        <title>The sea cucumber genome provides insights into morphological evolution and visceral regeneration.</title>
        <authorList>
            <person name="Zhang X."/>
            <person name="Sun L."/>
            <person name="Yuan J."/>
            <person name="Sun Y."/>
            <person name="Gao Y."/>
            <person name="Zhang L."/>
            <person name="Li S."/>
            <person name="Dai H."/>
            <person name="Hamel J.F."/>
            <person name="Liu C."/>
            <person name="Yu Y."/>
            <person name="Liu S."/>
            <person name="Lin W."/>
            <person name="Guo K."/>
            <person name="Jin S."/>
            <person name="Xu P."/>
            <person name="Storey K.B."/>
            <person name="Huan P."/>
            <person name="Zhang T."/>
            <person name="Zhou Y."/>
            <person name="Zhang J."/>
            <person name="Lin C."/>
            <person name="Li X."/>
            <person name="Xing L."/>
            <person name="Huo D."/>
            <person name="Sun M."/>
            <person name="Wang L."/>
            <person name="Mercier A."/>
            <person name="Li F."/>
            <person name="Yang H."/>
            <person name="Xiang J."/>
        </authorList>
    </citation>
    <scope>NUCLEOTIDE SEQUENCE [LARGE SCALE GENOMIC DNA]</scope>
    <source>
        <strain evidence="40">Shaxun</strain>
        <tissue evidence="40">Muscle</tissue>
    </source>
</reference>
<comment type="catalytic activity">
    <reaction evidence="21">
        <text>N(omega),N(omega)-dimethyl-L-arginine + oxaloacetate = 5-(3,3-dimethylguanidino)-2-oxopentanoate + L-aspartate</text>
        <dbReference type="Rhea" id="RHEA:77343"/>
        <dbReference type="ChEBI" id="CHEBI:16452"/>
        <dbReference type="ChEBI" id="CHEBI:29991"/>
        <dbReference type="ChEBI" id="CHEBI:58326"/>
        <dbReference type="ChEBI" id="CHEBI:197301"/>
    </reaction>
</comment>
<evidence type="ECO:0000256" key="30">
    <source>
        <dbReference type="ARBA" id="ARBA00044258"/>
    </source>
</evidence>
<dbReference type="PANTHER" id="PTHR45688:SF3">
    <property type="entry name" value="ALANINE--GLYOXYLATE AMINOTRANSFERASE 2, MITOCHONDRIAL"/>
    <property type="match status" value="1"/>
</dbReference>
<dbReference type="EC" id="2.6.1.40" evidence="12"/>
<evidence type="ECO:0000256" key="33">
    <source>
        <dbReference type="ARBA" id="ARBA00048500"/>
    </source>
</evidence>
<evidence type="ECO:0000256" key="18">
    <source>
        <dbReference type="ARBA" id="ARBA00043669"/>
    </source>
</evidence>
<dbReference type="SUPFAM" id="SSF53383">
    <property type="entry name" value="PLP-dependent transferases"/>
    <property type="match status" value="1"/>
</dbReference>
<evidence type="ECO:0000256" key="2">
    <source>
        <dbReference type="ARBA" id="ARBA00004173"/>
    </source>
</evidence>
<evidence type="ECO:0000256" key="23">
    <source>
        <dbReference type="ARBA" id="ARBA00043758"/>
    </source>
</evidence>
<evidence type="ECO:0000256" key="24">
    <source>
        <dbReference type="ARBA" id="ARBA00043777"/>
    </source>
</evidence>
<evidence type="ECO:0000256" key="4">
    <source>
        <dbReference type="ARBA" id="ARBA00011881"/>
    </source>
</evidence>
<evidence type="ECO:0000256" key="26">
    <source>
        <dbReference type="ARBA" id="ARBA00043825"/>
    </source>
</evidence>
<name>A0A2G8LNM1_STIJA</name>
<evidence type="ECO:0000256" key="20">
    <source>
        <dbReference type="ARBA" id="ARBA00043726"/>
    </source>
</evidence>
<dbReference type="OrthoDB" id="10261433at2759"/>
<evidence type="ECO:0000256" key="16">
    <source>
        <dbReference type="ARBA" id="ARBA00042611"/>
    </source>
</evidence>
<dbReference type="AlphaFoldDB" id="A0A2G8LNM1"/>
<evidence type="ECO:0000256" key="32">
    <source>
        <dbReference type="ARBA" id="ARBA00048264"/>
    </source>
</evidence>
<evidence type="ECO:0000256" key="14">
    <source>
        <dbReference type="ARBA" id="ARBA00041662"/>
    </source>
</evidence>
<evidence type="ECO:0000256" key="27">
    <source>
        <dbReference type="ARBA" id="ARBA00043826"/>
    </source>
</evidence>
<comment type="catalytic activity">
    <reaction evidence="25">
        <text>N(omega),N('omega)-dimethyl-L-arginine + pyruvate = 5-(3,3'-dimethylguanidino)-2-oxopentanoate + L-alanine</text>
        <dbReference type="Rhea" id="RHEA:77307"/>
        <dbReference type="ChEBI" id="CHEBI:15361"/>
        <dbReference type="ChEBI" id="CHEBI:57972"/>
        <dbReference type="ChEBI" id="CHEBI:197308"/>
        <dbReference type="ChEBI" id="CHEBI:197310"/>
    </reaction>
</comment>
<evidence type="ECO:0000256" key="22">
    <source>
        <dbReference type="ARBA" id="ARBA00043751"/>
    </source>
</evidence>
<dbReference type="Proteomes" id="UP000230750">
    <property type="component" value="Unassembled WGS sequence"/>
</dbReference>
<comment type="cofactor">
    <cofactor evidence="1">
        <name>pyridoxal 5'-phosphate</name>
        <dbReference type="ChEBI" id="CHEBI:597326"/>
    </cofactor>
</comment>
<dbReference type="STRING" id="307972.A0A2G8LNM1"/>
<dbReference type="InterPro" id="IPR005814">
    <property type="entry name" value="Aminotrans_3"/>
</dbReference>
<comment type="catalytic activity">
    <reaction evidence="20">
        <text>(R)-3-amino-2-methylpropanoate + pyruvate = 2-methyl-3-oxopropanoate + L-alanine</text>
        <dbReference type="Rhea" id="RHEA:18393"/>
        <dbReference type="ChEBI" id="CHEBI:15361"/>
        <dbReference type="ChEBI" id="CHEBI:57700"/>
        <dbReference type="ChEBI" id="CHEBI:57731"/>
        <dbReference type="ChEBI" id="CHEBI:57972"/>
        <dbReference type="EC" id="2.6.1.40"/>
    </reaction>
    <physiologicalReaction direction="left-to-right" evidence="20">
        <dbReference type="Rhea" id="RHEA:18394"/>
    </physiologicalReaction>
</comment>
<dbReference type="GO" id="GO:0030170">
    <property type="term" value="F:pyridoxal phosphate binding"/>
    <property type="evidence" value="ECO:0007669"/>
    <property type="project" value="InterPro"/>
</dbReference>
<dbReference type="GO" id="GO:0009436">
    <property type="term" value="P:glyoxylate catabolic process"/>
    <property type="evidence" value="ECO:0007669"/>
    <property type="project" value="TreeGrafter"/>
</dbReference>
<dbReference type="InterPro" id="IPR015422">
    <property type="entry name" value="PyrdxlP-dep_Trfase_small"/>
</dbReference>
<evidence type="ECO:0000256" key="17">
    <source>
        <dbReference type="ARBA" id="ARBA00042669"/>
    </source>
</evidence>
<evidence type="ECO:0000256" key="19">
    <source>
        <dbReference type="ARBA" id="ARBA00043679"/>
    </source>
</evidence>
<dbReference type="PANTHER" id="PTHR45688">
    <property type="match status" value="1"/>
</dbReference>
<dbReference type="InterPro" id="IPR015421">
    <property type="entry name" value="PyrdxlP-dep_Trfase_major"/>
</dbReference>
<keyword evidence="6" id="KW-0032">Aminotransferase</keyword>
<dbReference type="EC" id="2.6.1.44" evidence="5"/>
<keyword evidence="41" id="KW-1185">Reference proteome</keyword>
<dbReference type="GO" id="GO:0008453">
    <property type="term" value="F:alanine-glyoxylate transaminase activity"/>
    <property type="evidence" value="ECO:0007669"/>
    <property type="project" value="UniProtKB-EC"/>
</dbReference>
<dbReference type="EMBL" id="MRZV01000024">
    <property type="protein sequence ID" value="PIK61802.1"/>
    <property type="molecule type" value="Genomic_DNA"/>
</dbReference>
<evidence type="ECO:0000256" key="10">
    <source>
        <dbReference type="ARBA" id="ARBA00023128"/>
    </source>
</evidence>
<dbReference type="Gene3D" id="3.40.640.10">
    <property type="entry name" value="Type I PLP-dependent aspartate aminotransferase-like (Major domain)"/>
    <property type="match status" value="1"/>
</dbReference>
<evidence type="ECO:0000256" key="29">
    <source>
        <dbReference type="ARBA" id="ARBA00044257"/>
    </source>
</evidence>
<evidence type="ECO:0000256" key="3">
    <source>
        <dbReference type="ARBA" id="ARBA00008954"/>
    </source>
</evidence>
<protein>
    <recommendedName>
        <fullName evidence="13">Alanine--glyoxylate aminotransferase 2, mitochondrial</fullName>
        <ecNumber evidence="28">2.6.1.18</ecNumber>
        <ecNumber evidence="12">2.6.1.40</ecNumber>
        <ecNumber evidence="5">2.6.1.44</ecNumber>
    </recommendedName>
    <alternativeName>
        <fullName evidence="14">(R)-3-amino-2-methylpropionate--pyruvate transaminase</fullName>
    </alternativeName>
    <alternativeName>
        <fullName evidence="16">Beta-ALAAT II</fullName>
    </alternativeName>
    <alternativeName>
        <fullName evidence="17">Beta-alanine-pyruvate aminotransferase</fullName>
    </alternativeName>
    <alternativeName>
        <fullName evidence="30">D-3-aminoisobutyrate-pyruvate aminotransferase</fullName>
    </alternativeName>
    <alternativeName>
        <fullName evidence="15">D-AIBAT</fullName>
    </alternativeName>
    <alternativeName>
        <fullName evidence="29">D-beta-aminoisobutyrate-pyruvate aminotransferase</fullName>
    </alternativeName>
</protein>
<accession>A0A2G8LNM1</accession>
<comment type="subcellular location">
    <subcellularLocation>
        <location evidence="2">Mitochondrion</location>
    </subcellularLocation>
</comment>
<comment type="subunit">
    <text evidence="4">Homotetramer.</text>
</comment>
<keyword evidence="9" id="KW-0809">Transit peptide</keyword>
<comment type="catalytic activity">
    <reaction evidence="18">
        <text>N(omega),N(omega)-dimethyl-L-arginine + pyruvate = 5-(3,3-dimethylguanidino)-2-oxopentanoate + L-alanine</text>
        <dbReference type="Rhea" id="RHEA:77303"/>
        <dbReference type="ChEBI" id="CHEBI:15361"/>
        <dbReference type="ChEBI" id="CHEBI:57972"/>
        <dbReference type="ChEBI" id="CHEBI:58326"/>
        <dbReference type="ChEBI" id="CHEBI:197301"/>
    </reaction>
</comment>
<keyword evidence="8 39" id="KW-0663">Pyridoxal phosphate</keyword>
<evidence type="ECO:0000256" key="39">
    <source>
        <dbReference type="RuleBase" id="RU003560"/>
    </source>
</evidence>
<sequence>MANALRHVGRYQLQPTKWCQVQRCEKLQNYSTSSVEEPAKVGKQPMMPPCDFNPTPFQGMPFETAKKVRQGQMFPGYAFSYYQDPLYLNQGHMQWLFDHTGRRYLDMYAGVMITSVGHCNPKINQVLHDQSELVWSTSNVYMHPRIHELADKLTSKLPSHLNKVIFTNSGSEANDLALHLMRLRTRNFDIISMSNAYHGLTTSLMGITALTPCNFQTPRGFGITNSMCPDVYTGTWGGKHCRDSPVQANRTCNCEVGSCQAKDNYISQFADVMKYSMPQKIAGFFSESIQGAGGTRQYPKGFLKEAFEIVRSKGGLCLADEVQTGLGRLGSHFWGFEHHDVMPDIVTIAKGIANGFPLAAVVTTEDVFNSLSDAIYFNTFGGSALGCSIGSAVLDYIEDNNTQLNSHTVGTYLLEQLSRLRDEFEIVGDVRGKGLMIGVELVENKETRQPLALEKTAAIFETIKDLGVLIGLKGTALNVFDIKPPMIITKEDADFTVDVIREAILRNQ</sequence>
<comment type="catalytic activity">
    <reaction evidence="32">
        <text>L-ornithine + glyoxylate = 5-amino-2-oxopentanoate + glycine</text>
        <dbReference type="Rhea" id="RHEA:77331"/>
        <dbReference type="ChEBI" id="CHEBI:36655"/>
        <dbReference type="ChEBI" id="CHEBI:46911"/>
        <dbReference type="ChEBI" id="CHEBI:57305"/>
        <dbReference type="ChEBI" id="CHEBI:58802"/>
    </reaction>
</comment>
<dbReference type="Gene3D" id="3.90.1150.10">
    <property type="entry name" value="Aspartate Aminotransferase, domain 1"/>
    <property type="match status" value="1"/>
</dbReference>
<comment type="catalytic activity">
    <reaction evidence="35">
        <text>N(omega)-methyl-L-arginine + glyoxylate = 5-(3-methylguanidino)-2-oxopentanoate + glycine</text>
        <dbReference type="Rhea" id="RHEA:77323"/>
        <dbReference type="ChEBI" id="CHEBI:36655"/>
        <dbReference type="ChEBI" id="CHEBI:57305"/>
        <dbReference type="ChEBI" id="CHEBI:114953"/>
        <dbReference type="ChEBI" id="CHEBI:197314"/>
    </reaction>
</comment>
<comment type="catalytic activity">
    <reaction evidence="34">
        <text>N(omega),N(omega)-dimethyl-L-arginine + 2-oxobutanoate = 5-(3,3-dimethylguanidino)-2-oxopentanoate + (2S)-2-aminobutanoate</text>
        <dbReference type="Rhea" id="RHEA:77351"/>
        <dbReference type="ChEBI" id="CHEBI:16763"/>
        <dbReference type="ChEBI" id="CHEBI:58326"/>
        <dbReference type="ChEBI" id="CHEBI:74359"/>
        <dbReference type="ChEBI" id="CHEBI:197301"/>
    </reaction>
</comment>
<comment type="similarity">
    <text evidence="3 39">Belongs to the class-III pyridoxal-phosphate-dependent aminotransferase family.</text>
</comment>
<comment type="catalytic activity">
    <reaction evidence="31">
        <text>N(omega),N(omega)-dimethyl-L-arginine + glyoxylate = 5-(3,3-dimethylguanidino)-2-oxopentanoate + glycine</text>
        <dbReference type="Rhea" id="RHEA:77311"/>
        <dbReference type="ChEBI" id="CHEBI:36655"/>
        <dbReference type="ChEBI" id="CHEBI:57305"/>
        <dbReference type="ChEBI" id="CHEBI:58326"/>
        <dbReference type="ChEBI" id="CHEBI:197301"/>
    </reaction>
</comment>
<gene>
    <name evidence="40" type="ORF">BSL78_01257</name>
</gene>
<dbReference type="GO" id="GO:0019481">
    <property type="term" value="P:L-alanine catabolic process, by transamination"/>
    <property type="evidence" value="ECO:0007669"/>
    <property type="project" value="TreeGrafter"/>
</dbReference>
<evidence type="ECO:0000313" key="40">
    <source>
        <dbReference type="EMBL" id="PIK61802.1"/>
    </source>
</evidence>
<comment type="catalytic activity">
    <reaction evidence="27">
        <text>2-oxopentanoate + N(omega),N(omega)-dimethyl-L-arginine = 5-(3,3-dimethylguanidino)-2-oxopentanoate + L-2-aminopentanoate</text>
        <dbReference type="Rhea" id="RHEA:77359"/>
        <dbReference type="ChEBI" id="CHEBI:28644"/>
        <dbReference type="ChEBI" id="CHEBI:58326"/>
        <dbReference type="ChEBI" id="CHEBI:58441"/>
        <dbReference type="ChEBI" id="CHEBI:197301"/>
    </reaction>
</comment>
<dbReference type="CDD" id="cd00610">
    <property type="entry name" value="OAT_like"/>
    <property type="match status" value="1"/>
</dbReference>
<proteinExistence type="inferred from homology"/>
<dbReference type="PROSITE" id="PS00600">
    <property type="entry name" value="AA_TRANSFER_CLASS_3"/>
    <property type="match status" value="1"/>
</dbReference>
<evidence type="ECO:0000256" key="15">
    <source>
        <dbReference type="ARBA" id="ARBA00041845"/>
    </source>
</evidence>
<comment type="catalytic activity">
    <reaction evidence="26">
        <text>3-oxopropanoate + L-alanine = beta-alanine + pyruvate</text>
        <dbReference type="Rhea" id="RHEA:14077"/>
        <dbReference type="ChEBI" id="CHEBI:15361"/>
        <dbReference type="ChEBI" id="CHEBI:33190"/>
        <dbReference type="ChEBI" id="CHEBI:57966"/>
        <dbReference type="ChEBI" id="CHEBI:57972"/>
        <dbReference type="EC" id="2.6.1.18"/>
    </reaction>
    <physiologicalReaction direction="right-to-left" evidence="26">
        <dbReference type="Rhea" id="RHEA:14079"/>
    </physiologicalReaction>
</comment>
<dbReference type="Pfam" id="PF00202">
    <property type="entry name" value="Aminotran_3"/>
    <property type="match status" value="1"/>
</dbReference>
<comment type="catalytic activity">
    <reaction evidence="24">
        <text>L-ornithine + pyruvate = 5-amino-2-oxopentanoate + L-alanine</text>
        <dbReference type="Rhea" id="RHEA:77327"/>
        <dbReference type="ChEBI" id="CHEBI:15361"/>
        <dbReference type="ChEBI" id="CHEBI:46911"/>
        <dbReference type="ChEBI" id="CHEBI:57972"/>
        <dbReference type="ChEBI" id="CHEBI:58802"/>
    </reaction>
</comment>
<dbReference type="PIRSF" id="PIRSF000521">
    <property type="entry name" value="Transaminase_4ab_Lys_Orn"/>
    <property type="match status" value="1"/>
</dbReference>
<evidence type="ECO:0000256" key="1">
    <source>
        <dbReference type="ARBA" id="ARBA00001933"/>
    </source>
</evidence>
<evidence type="ECO:0000256" key="6">
    <source>
        <dbReference type="ARBA" id="ARBA00022576"/>
    </source>
</evidence>
<dbReference type="GO" id="GO:0047305">
    <property type="term" value="F:(R)-3-amino-2-methylpropionate-pyruvate transaminase activity"/>
    <property type="evidence" value="ECO:0007669"/>
    <property type="project" value="UniProtKB-EC"/>
</dbReference>
<dbReference type="InterPro" id="IPR049704">
    <property type="entry name" value="Aminotrans_3_PPA_site"/>
</dbReference>
<evidence type="ECO:0000256" key="37">
    <source>
        <dbReference type="ARBA" id="ARBA00049480"/>
    </source>
</evidence>
<evidence type="ECO:0000256" key="36">
    <source>
        <dbReference type="ARBA" id="ARBA00048916"/>
    </source>
</evidence>
<comment type="catalytic activity">
    <reaction evidence="33">
        <text>2-oxohexanoate + N(omega),N(omega)-dimethyl-L-arginine = L-2-aminohexanoate + 5-(3,3-dimethylguanidino)-2-oxopentanoate</text>
        <dbReference type="Rhea" id="RHEA:77363"/>
        <dbReference type="ChEBI" id="CHEBI:35177"/>
        <dbReference type="ChEBI" id="CHEBI:58326"/>
        <dbReference type="ChEBI" id="CHEBI:58455"/>
        <dbReference type="ChEBI" id="CHEBI:197301"/>
    </reaction>
</comment>
<evidence type="ECO:0000256" key="7">
    <source>
        <dbReference type="ARBA" id="ARBA00022679"/>
    </source>
</evidence>
<evidence type="ECO:0000256" key="13">
    <source>
        <dbReference type="ARBA" id="ARBA00039862"/>
    </source>
</evidence>
<evidence type="ECO:0000256" key="34">
    <source>
        <dbReference type="ARBA" id="ARBA00048560"/>
    </source>
</evidence>
<comment type="catalytic activity">
    <reaction evidence="22">
        <text>2-oxobutanoate + L-alanine = (2S)-2-aminobutanoate + pyruvate</text>
        <dbReference type="Rhea" id="RHEA:77355"/>
        <dbReference type="ChEBI" id="CHEBI:15361"/>
        <dbReference type="ChEBI" id="CHEBI:16763"/>
        <dbReference type="ChEBI" id="CHEBI:57972"/>
        <dbReference type="ChEBI" id="CHEBI:74359"/>
        <dbReference type="EC" id="2.6.1.44"/>
    </reaction>
</comment>
<evidence type="ECO:0000313" key="41">
    <source>
        <dbReference type="Proteomes" id="UP000230750"/>
    </source>
</evidence>
<evidence type="ECO:0000256" key="12">
    <source>
        <dbReference type="ARBA" id="ARBA00039130"/>
    </source>
</evidence>
<comment type="catalytic activity">
    <reaction evidence="19">
        <text>(2S)-2-aminobutanoate + glyoxylate = 2-oxobutanoate + glycine</text>
        <dbReference type="Rhea" id="RHEA:77339"/>
        <dbReference type="ChEBI" id="CHEBI:16763"/>
        <dbReference type="ChEBI" id="CHEBI:36655"/>
        <dbReference type="ChEBI" id="CHEBI:57305"/>
        <dbReference type="ChEBI" id="CHEBI:74359"/>
    </reaction>
</comment>
<evidence type="ECO:0000256" key="28">
    <source>
        <dbReference type="ARBA" id="ARBA00044055"/>
    </source>
</evidence>
<dbReference type="GO" id="GO:0016223">
    <property type="term" value="F:beta-alanine:pyruvate transaminase activity"/>
    <property type="evidence" value="ECO:0007669"/>
    <property type="project" value="UniProtKB-EC"/>
</dbReference>
<keyword evidence="10" id="KW-0496">Mitochondrion</keyword>
<evidence type="ECO:0000256" key="9">
    <source>
        <dbReference type="ARBA" id="ARBA00022946"/>
    </source>
</evidence>
<dbReference type="FunFam" id="3.40.640.10:FF:000055">
    <property type="entry name" value="Alanine--glyoxylate aminotransferase 2, mitochondrial"/>
    <property type="match status" value="1"/>
</dbReference>
<comment type="function">
    <text evidence="38">Multifunctional aminotransferase with a broad substrate specificity. Catalyzes the conversion of glyoxylate to glycine using alanine as the amino donor. Catalyzes metabolism of not L- but the D-isomer of D-beta-aminoisobutyric acid to generate 2-methyl-3-oxopropanoate and alanine. Catalyzes the transfer of the amino group from beta-alanine to pyruvate to yield L-alanine and 3-oxopropanoate. Can metabolize NG-monomethyl-L-arginine (NMMA), asymmetric NG,NG-dimethyl-L-arginine (ADMA) and symmetric NG,N'G-dimethyl-L-arginine (SDMA). ADMA is a potent inhibitor of nitric-oxide (NO) synthase, and this activity provides mechanism through which the kidney regulates blood pressure.</text>
</comment>
<evidence type="ECO:0000256" key="5">
    <source>
        <dbReference type="ARBA" id="ARBA00013049"/>
    </source>
</evidence>
<evidence type="ECO:0000256" key="35">
    <source>
        <dbReference type="ARBA" id="ARBA00048760"/>
    </source>
</evidence>
<dbReference type="InterPro" id="IPR015424">
    <property type="entry name" value="PyrdxlP-dep_Trfase"/>
</dbReference>
<comment type="catalytic activity">
    <reaction evidence="23">
        <text>N(omega)-methyl-L-arginine + pyruvate = 5-(3-methylguanidino)-2-oxopentanoate + L-alanine</text>
        <dbReference type="Rhea" id="RHEA:77319"/>
        <dbReference type="ChEBI" id="CHEBI:15361"/>
        <dbReference type="ChEBI" id="CHEBI:57972"/>
        <dbReference type="ChEBI" id="CHEBI:114953"/>
        <dbReference type="ChEBI" id="CHEBI:197314"/>
    </reaction>
</comment>
<evidence type="ECO:0000256" key="11">
    <source>
        <dbReference type="ARBA" id="ARBA00033660"/>
    </source>
</evidence>
<dbReference type="EC" id="2.6.1.18" evidence="28"/>
<evidence type="ECO:0000256" key="25">
    <source>
        <dbReference type="ARBA" id="ARBA00043798"/>
    </source>
</evidence>
<evidence type="ECO:0000256" key="8">
    <source>
        <dbReference type="ARBA" id="ARBA00022898"/>
    </source>
</evidence>